<evidence type="ECO:0000256" key="5">
    <source>
        <dbReference type="ARBA" id="ARBA00023004"/>
    </source>
</evidence>
<evidence type="ECO:0000256" key="8">
    <source>
        <dbReference type="RuleBase" id="RU368020"/>
    </source>
</evidence>
<evidence type="ECO:0000313" key="10">
    <source>
        <dbReference type="EMBL" id="NKQ24054.1"/>
    </source>
</evidence>
<dbReference type="GO" id="GO:0051538">
    <property type="term" value="F:3 iron, 4 sulfur cluster binding"/>
    <property type="evidence" value="ECO:0007669"/>
    <property type="project" value="UniProtKB-KW"/>
</dbReference>
<reference evidence="11 12" key="1">
    <citation type="submission" date="2019-04" db="EMBL/GenBank/DDBJ databases">
        <title>Streptomyces lasaliensis sp.nov., an Actinomycete isolated from soil which produces the polyether antibiotic lasalocid.</title>
        <authorList>
            <person name="Erwin G."/>
            <person name="Haber C."/>
        </authorList>
    </citation>
    <scope>NUCLEOTIDE SEQUENCE [LARGE SCALE GENOMIC DNA]</scope>
    <source>
        <strain evidence="11 12">DSM 40089</strain>
    </source>
</reference>
<evidence type="ECO:0000256" key="4">
    <source>
        <dbReference type="ARBA" id="ARBA00022982"/>
    </source>
</evidence>
<dbReference type="RefSeq" id="WP_137304058.1">
    <property type="nucleotide sequence ID" value="NZ_BMVD01000020.1"/>
</dbReference>
<reference evidence="10 13" key="2">
    <citation type="submission" date="2020-04" db="EMBL/GenBank/DDBJ databases">
        <title>Genome sequence of Streptomyces galbus strain I339.</title>
        <authorList>
            <person name="Silva E.A.N."/>
            <person name="Merces M."/>
            <person name="Castelo Branco A.P.O.T."/>
            <person name="Vasconcelos P.C."/>
            <person name="Costa N.P."/>
            <person name="Marinho G.C.S."/>
            <person name="Oliveira C.J.B."/>
            <person name="Araujo D."/>
            <person name="Rodrigues Junior V.S."/>
            <person name="Almeida R."/>
            <person name="Silva Filho U.R."/>
            <person name="Andrade A.S.A."/>
            <person name="Cibulski S.P."/>
        </authorList>
    </citation>
    <scope>NUCLEOTIDE SEQUENCE [LARGE SCALE GENOMIC DNA]</scope>
    <source>
        <strain evidence="10 13">I339</strain>
    </source>
</reference>
<dbReference type="GO" id="GO:0005506">
    <property type="term" value="F:iron ion binding"/>
    <property type="evidence" value="ECO:0007669"/>
    <property type="project" value="UniProtKB-UniRule"/>
</dbReference>
<comment type="cofactor">
    <cofactor evidence="1">
        <name>[3Fe-4S] cluster</name>
        <dbReference type="ChEBI" id="CHEBI:21137"/>
    </cofactor>
</comment>
<keyword evidence="2 8" id="KW-0813">Transport</keyword>
<accession>A0A4U5W7R8</accession>
<dbReference type="InterPro" id="IPR017896">
    <property type="entry name" value="4Fe4S_Fe-S-bd"/>
</dbReference>
<dbReference type="PANTHER" id="PTHR36923:SF3">
    <property type="entry name" value="FERREDOXIN"/>
    <property type="match status" value="1"/>
</dbReference>
<evidence type="ECO:0000256" key="3">
    <source>
        <dbReference type="ARBA" id="ARBA00022723"/>
    </source>
</evidence>
<dbReference type="Proteomes" id="UP000744032">
    <property type="component" value="Unassembled WGS sequence"/>
</dbReference>
<gene>
    <name evidence="11" type="ORF">E4U92_32695</name>
    <name evidence="10" type="ORF">HF200_06140</name>
</gene>
<sequence length="68" mass="7036">MKISIDHRTCIGSGQCTLTAPTVFTQDDDGYAALVSDGARTATLRQVTQAALSCPVQAIAVKDGLPDA</sequence>
<dbReference type="EMBL" id="JAAXMD010000032">
    <property type="protein sequence ID" value="NKQ24054.1"/>
    <property type="molecule type" value="Genomic_DNA"/>
</dbReference>
<name>A0A4U5W7R8_STRGB</name>
<keyword evidence="3 8" id="KW-0479">Metal-binding</keyword>
<keyword evidence="6 8" id="KW-0411">Iron-sulfur</keyword>
<dbReference type="SUPFAM" id="SSF54862">
    <property type="entry name" value="4Fe-4S ferredoxins"/>
    <property type="match status" value="1"/>
</dbReference>
<dbReference type="PROSITE" id="PS51379">
    <property type="entry name" value="4FE4S_FER_2"/>
    <property type="match status" value="1"/>
</dbReference>
<feature type="domain" description="4Fe-4S ferredoxin-type" evidence="9">
    <location>
        <begin position="1"/>
        <end position="29"/>
    </location>
</feature>
<dbReference type="EMBL" id="SZPR01000034">
    <property type="protein sequence ID" value="TKS97616.1"/>
    <property type="molecule type" value="Genomic_DNA"/>
</dbReference>
<dbReference type="PRINTS" id="PR00352">
    <property type="entry name" value="3FE4SFRDOXIN"/>
</dbReference>
<dbReference type="AlphaFoldDB" id="A0A4U5W7R8"/>
<dbReference type="GO" id="GO:0009055">
    <property type="term" value="F:electron transfer activity"/>
    <property type="evidence" value="ECO:0007669"/>
    <property type="project" value="UniProtKB-UniRule"/>
</dbReference>
<dbReference type="InterPro" id="IPR051269">
    <property type="entry name" value="Fe-S_cluster_ET"/>
</dbReference>
<proteinExistence type="predicted"/>
<dbReference type="Pfam" id="PF13370">
    <property type="entry name" value="Fer4_13"/>
    <property type="match status" value="1"/>
</dbReference>
<dbReference type="InterPro" id="IPR001080">
    <property type="entry name" value="3Fe4S_ferredoxin"/>
</dbReference>
<evidence type="ECO:0000313" key="11">
    <source>
        <dbReference type="EMBL" id="TKS97616.1"/>
    </source>
</evidence>
<keyword evidence="5 8" id="KW-0408">Iron</keyword>
<protein>
    <recommendedName>
        <fullName evidence="8">Ferredoxin</fullName>
    </recommendedName>
</protein>
<evidence type="ECO:0000256" key="7">
    <source>
        <dbReference type="ARBA" id="ARBA00023291"/>
    </source>
</evidence>
<evidence type="ECO:0000313" key="13">
    <source>
        <dbReference type="Proteomes" id="UP000744032"/>
    </source>
</evidence>
<evidence type="ECO:0000256" key="2">
    <source>
        <dbReference type="ARBA" id="ARBA00022448"/>
    </source>
</evidence>
<dbReference type="Proteomes" id="UP000308632">
    <property type="component" value="Unassembled WGS sequence"/>
</dbReference>
<evidence type="ECO:0000259" key="9">
    <source>
        <dbReference type="PROSITE" id="PS51379"/>
    </source>
</evidence>
<evidence type="ECO:0000313" key="12">
    <source>
        <dbReference type="Proteomes" id="UP000308632"/>
    </source>
</evidence>
<dbReference type="PANTHER" id="PTHR36923">
    <property type="entry name" value="FERREDOXIN"/>
    <property type="match status" value="1"/>
</dbReference>
<comment type="caution">
    <text evidence="11">The sequence shown here is derived from an EMBL/GenBank/DDBJ whole genome shotgun (WGS) entry which is preliminary data.</text>
</comment>
<dbReference type="Gene3D" id="3.30.70.20">
    <property type="match status" value="1"/>
</dbReference>
<keyword evidence="7" id="KW-0003">3Fe-4S</keyword>
<evidence type="ECO:0000256" key="1">
    <source>
        <dbReference type="ARBA" id="ARBA00001927"/>
    </source>
</evidence>
<organism evidence="11 12">
    <name type="scientific">Streptomyces galbus</name>
    <dbReference type="NCBI Taxonomy" id="33898"/>
    <lineage>
        <taxon>Bacteria</taxon>
        <taxon>Bacillati</taxon>
        <taxon>Actinomycetota</taxon>
        <taxon>Actinomycetes</taxon>
        <taxon>Kitasatosporales</taxon>
        <taxon>Streptomycetaceae</taxon>
        <taxon>Streptomyces</taxon>
    </lineage>
</organism>
<evidence type="ECO:0000256" key="6">
    <source>
        <dbReference type="ARBA" id="ARBA00023014"/>
    </source>
</evidence>
<comment type="function">
    <text evidence="8">Ferredoxins are iron-sulfur proteins that transfer electrons in a wide variety of metabolic reactions.</text>
</comment>
<keyword evidence="4 8" id="KW-0249">Electron transport</keyword>
<keyword evidence="13" id="KW-1185">Reference proteome</keyword>